<reference evidence="1 2" key="1">
    <citation type="submission" date="2020-08" db="EMBL/GenBank/DDBJ databases">
        <title>Genomic Encyclopedia of Type Strains, Phase IV (KMG-V): Genome sequencing to study the core and pangenomes of soil and plant-associated prokaryotes.</title>
        <authorList>
            <person name="Whitman W."/>
        </authorList>
    </citation>
    <scope>NUCLEOTIDE SEQUENCE [LARGE SCALE GENOMIC DNA]</scope>
    <source>
        <strain evidence="1 2">MP601</strain>
    </source>
</reference>
<gene>
    <name evidence="1" type="ORF">HDF22_002729</name>
</gene>
<sequence length="63" mass="7395">MSILSFVKYVLNHCLLTKDIHTITLTRWGKTHVLPKNCEERVGKATSYVMYINPFIKVERPFL</sequence>
<evidence type="ECO:0000313" key="2">
    <source>
        <dbReference type="Proteomes" id="UP000548326"/>
    </source>
</evidence>
<dbReference type="AlphaFoldDB" id="A0A841JIU3"/>
<accession>A0A841JIU3</accession>
<dbReference type="EMBL" id="JACHCA010000006">
    <property type="protein sequence ID" value="MBB6128608.1"/>
    <property type="molecule type" value="Genomic_DNA"/>
</dbReference>
<proteinExistence type="predicted"/>
<dbReference type="Proteomes" id="UP000548326">
    <property type="component" value="Unassembled WGS sequence"/>
</dbReference>
<comment type="caution">
    <text evidence="1">The sequence shown here is derived from an EMBL/GenBank/DDBJ whole genome shotgun (WGS) entry which is preliminary data.</text>
</comment>
<evidence type="ECO:0000313" key="1">
    <source>
        <dbReference type="EMBL" id="MBB6128608.1"/>
    </source>
</evidence>
<organism evidence="1 2">
    <name type="scientific">Mucilaginibacter lappiensis</name>
    <dbReference type="NCBI Taxonomy" id="354630"/>
    <lineage>
        <taxon>Bacteria</taxon>
        <taxon>Pseudomonadati</taxon>
        <taxon>Bacteroidota</taxon>
        <taxon>Sphingobacteriia</taxon>
        <taxon>Sphingobacteriales</taxon>
        <taxon>Sphingobacteriaceae</taxon>
        <taxon>Mucilaginibacter</taxon>
    </lineage>
</organism>
<name>A0A841JIU3_9SPHI</name>
<protein>
    <submittedName>
        <fullName evidence="1">Uncharacterized protein</fullName>
    </submittedName>
</protein>